<evidence type="ECO:0000313" key="2">
    <source>
        <dbReference type="Proteomes" id="UP000009229"/>
    </source>
</evidence>
<dbReference type="KEGG" id="dku:Desku_2069"/>
<proteinExistence type="predicted"/>
<keyword evidence="2" id="KW-1185">Reference proteome</keyword>
<sequence length="91" mass="10996">MGILEVSKSEIKEYQKLKIISEMVLLKEHIKLFEQKYGCSFIEFERRIKQTAEDFESWDDYLEWKAYQRSFEGLKKKIGEIDRAQDIRIAE</sequence>
<dbReference type="EMBL" id="CP002770">
    <property type="protein sequence ID" value="AEG15623.1"/>
    <property type="molecule type" value="Genomic_DNA"/>
</dbReference>
<gene>
    <name evidence="1" type="ordered locus">Desku_2069</name>
</gene>
<evidence type="ECO:0000313" key="1">
    <source>
        <dbReference type="EMBL" id="AEG15623.1"/>
    </source>
</evidence>
<organism evidence="1 2">
    <name type="scientific">Desulfofundulus kuznetsovii (strain DSM 6115 / VKM B-1805 / 17)</name>
    <name type="common">Desulfotomaculum kuznetsovii</name>
    <dbReference type="NCBI Taxonomy" id="760568"/>
    <lineage>
        <taxon>Bacteria</taxon>
        <taxon>Bacillati</taxon>
        <taxon>Bacillota</taxon>
        <taxon>Clostridia</taxon>
        <taxon>Eubacteriales</taxon>
        <taxon>Peptococcaceae</taxon>
        <taxon>Desulfofundulus</taxon>
    </lineage>
</organism>
<accession>A0AAU8PZJ0</accession>
<reference evidence="2" key="1">
    <citation type="submission" date="2011-05" db="EMBL/GenBank/DDBJ databases">
        <title>Complete sequence of Desulfotomaculum kuznetsovii DSM 6115.</title>
        <authorList>
            <person name="Lucas S."/>
            <person name="Han J."/>
            <person name="Lapidus A."/>
            <person name="Cheng J.-F."/>
            <person name="Goodwin L."/>
            <person name="Pitluck S."/>
            <person name="Peters L."/>
            <person name="Mikhailova N."/>
            <person name="Lu M."/>
            <person name="Saunders E."/>
            <person name="Han C."/>
            <person name="Tapia R."/>
            <person name="Land M."/>
            <person name="Hauser L."/>
            <person name="Kyrpides N."/>
            <person name="Ivanova N."/>
            <person name="Pagani I."/>
            <person name="Nazina T."/>
            <person name="Ivanova A."/>
            <person name="Parshina S."/>
            <person name="Kuever J."/>
            <person name="Muyzer G."/>
            <person name="Plugge C."/>
            <person name="Stams A."/>
            <person name="Woyke T."/>
        </authorList>
    </citation>
    <scope>NUCLEOTIDE SEQUENCE [LARGE SCALE GENOMIC DNA]</scope>
    <source>
        <strain evidence="2">DSM 6115 / VKM B-1805 / 17</strain>
    </source>
</reference>
<protein>
    <submittedName>
        <fullName evidence="1">Uncharacterized protein</fullName>
    </submittedName>
</protein>
<name>A0AAU8PZJ0_DESK7</name>
<dbReference type="AlphaFoldDB" id="A0AAU8PZJ0"/>
<dbReference type="Proteomes" id="UP000009229">
    <property type="component" value="Chromosome"/>
</dbReference>
<dbReference type="RefSeq" id="WP_013823137.1">
    <property type="nucleotide sequence ID" value="NC_015573.1"/>
</dbReference>